<dbReference type="AlphaFoldDB" id="A0AAD6BWB6"/>
<dbReference type="Proteomes" id="UP001213681">
    <property type="component" value="Unassembled WGS sequence"/>
</dbReference>
<comment type="caution">
    <text evidence="2">The sequence shown here is derived from an EMBL/GenBank/DDBJ whole genome shotgun (WGS) entry which is preliminary data.</text>
</comment>
<dbReference type="PANTHER" id="PTHR46411:SF3">
    <property type="entry name" value="AAA+ ATPASE DOMAIN-CONTAINING PROTEIN"/>
    <property type="match status" value="1"/>
</dbReference>
<dbReference type="RefSeq" id="XP_056761353.1">
    <property type="nucleotide sequence ID" value="XM_056912504.1"/>
</dbReference>
<evidence type="ECO:0000313" key="3">
    <source>
        <dbReference type="Proteomes" id="UP001213681"/>
    </source>
</evidence>
<dbReference type="Pfam" id="PF22942">
    <property type="entry name" value="DUF7025"/>
    <property type="match status" value="1"/>
</dbReference>
<name>A0AAD6BWB6_9EURO</name>
<keyword evidence="3" id="KW-1185">Reference proteome</keyword>
<accession>A0AAD6BWB6</accession>
<reference evidence="2" key="2">
    <citation type="journal article" date="2023" name="IMA Fungus">
        <title>Comparative genomic study of the Penicillium genus elucidates a diverse pangenome and 15 lateral gene transfer events.</title>
        <authorList>
            <person name="Petersen C."/>
            <person name="Sorensen T."/>
            <person name="Nielsen M.R."/>
            <person name="Sondergaard T.E."/>
            <person name="Sorensen J.L."/>
            <person name="Fitzpatrick D.A."/>
            <person name="Frisvad J.C."/>
            <person name="Nielsen K.L."/>
        </authorList>
    </citation>
    <scope>NUCLEOTIDE SEQUENCE</scope>
    <source>
        <strain evidence="2">IBT 16125</strain>
    </source>
</reference>
<dbReference type="GeneID" id="81602747"/>
<protein>
    <recommendedName>
        <fullName evidence="1">DUF7025 domain-containing protein</fullName>
    </recommendedName>
</protein>
<reference evidence="2" key="1">
    <citation type="submission" date="2022-12" db="EMBL/GenBank/DDBJ databases">
        <authorList>
            <person name="Petersen C."/>
        </authorList>
    </citation>
    <scope>NUCLEOTIDE SEQUENCE</scope>
    <source>
        <strain evidence="2">IBT 16125</strain>
    </source>
</reference>
<dbReference type="PANTHER" id="PTHR46411">
    <property type="entry name" value="FAMILY ATPASE, PUTATIVE-RELATED"/>
    <property type="match status" value="1"/>
</dbReference>
<organism evidence="2 3">
    <name type="scientific">Penicillium daleae</name>
    <dbReference type="NCBI Taxonomy" id="63821"/>
    <lineage>
        <taxon>Eukaryota</taxon>
        <taxon>Fungi</taxon>
        <taxon>Dikarya</taxon>
        <taxon>Ascomycota</taxon>
        <taxon>Pezizomycotina</taxon>
        <taxon>Eurotiomycetes</taxon>
        <taxon>Eurotiomycetidae</taxon>
        <taxon>Eurotiales</taxon>
        <taxon>Aspergillaceae</taxon>
        <taxon>Penicillium</taxon>
    </lineage>
</organism>
<evidence type="ECO:0000259" key="1">
    <source>
        <dbReference type="Pfam" id="PF22942"/>
    </source>
</evidence>
<sequence length="315" mass="35311">MTSAHSDPDMPSSEHNMALRRISPSHQGLTPPNSPTKGTIVSPAIVKDLKHLFGVFLEKALLDLTNKEPPNTSVSQDESPPGPVMVQLKQLLVKLMHNEYASAELPAATDTAQSCLESNKQEDIQVADGIALSSPICTAPDDFKSFAKWASTPQFKTDKEACKYKVAEPVETRSGQEDYAEYAFIIRERIKRNSHKVTPYIDIKSEGLRDILRVVLHDIKAISLIEDKPSIEQNVLFHFLSELDRYAENIDNSSDHESALAELRILIDHLKQAYIAISQRLSSILQHGHITYDLLWALFKPGCYIYTIYISTKEP</sequence>
<proteinExistence type="predicted"/>
<dbReference type="EMBL" id="JAPVEA010000008">
    <property type="protein sequence ID" value="KAJ5438124.1"/>
    <property type="molecule type" value="Genomic_DNA"/>
</dbReference>
<gene>
    <name evidence="2" type="ORF">N7458_009122</name>
</gene>
<dbReference type="InterPro" id="IPR054289">
    <property type="entry name" value="DUF7025"/>
</dbReference>
<evidence type="ECO:0000313" key="2">
    <source>
        <dbReference type="EMBL" id="KAJ5438124.1"/>
    </source>
</evidence>
<feature type="domain" description="DUF7025" evidence="1">
    <location>
        <begin position="283"/>
        <end position="308"/>
    </location>
</feature>